<dbReference type="InterPro" id="IPR047688">
    <property type="entry name" value="Endonuc_SmrA"/>
</dbReference>
<name>A0A2U3BEE8_9VIBR</name>
<dbReference type="InterPro" id="IPR036063">
    <property type="entry name" value="Smr_dom_sf"/>
</dbReference>
<proteinExistence type="predicted"/>
<dbReference type="PANTHER" id="PTHR35562:SF2">
    <property type="entry name" value="DNA ENDONUCLEASE SMRA-RELATED"/>
    <property type="match status" value="1"/>
</dbReference>
<dbReference type="Pfam" id="PF01713">
    <property type="entry name" value="Smr"/>
    <property type="match status" value="1"/>
</dbReference>
<dbReference type="Gene3D" id="3.30.1370.110">
    <property type="match status" value="1"/>
</dbReference>
<evidence type="ECO:0000259" key="1">
    <source>
        <dbReference type="PROSITE" id="PS50828"/>
    </source>
</evidence>
<feature type="domain" description="Smr" evidence="1">
    <location>
        <begin position="95"/>
        <end position="175"/>
    </location>
</feature>
<dbReference type="GO" id="GO:0004520">
    <property type="term" value="F:DNA endonuclease activity"/>
    <property type="evidence" value="ECO:0007669"/>
    <property type="project" value="TreeGrafter"/>
</dbReference>
<dbReference type="OrthoDB" id="9808881at2"/>
<dbReference type="PANTHER" id="PTHR35562">
    <property type="entry name" value="DNA ENDONUCLEASE SMRA-RELATED"/>
    <property type="match status" value="1"/>
</dbReference>
<accession>A0A2U3BEE8</accession>
<keyword evidence="2" id="KW-0540">Nuclease</keyword>
<keyword evidence="2" id="KW-0255">Endonuclease</keyword>
<keyword evidence="2" id="KW-0378">Hydrolase</keyword>
<keyword evidence="3" id="KW-1185">Reference proteome</keyword>
<organism evidence="2 3">
    <name type="scientific">Vibrio albus</name>
    <dbReference type="NCBI Taxonomy" id="2200953"/>
    <lineage>
        <taxon>Bacteria</taxon>
        <taxon>Pseudomonadati</taxon>
        <taxon>Pseudomonadota</taxon>
        <taxon>Gammaproteobacteria</taxon>
        <taxon>Vibrionales</taxon>
        <taxon>Vibrionaceae</taxon>
        <taxon>Vibrio</taxon>
    </lineage>
</organism>
<gene>
    <name evidence="2" type="primary">smrA</name>
    <name evidence="2" type="ORF">DI392_02425</name>
</gene>
<dbReference type="InterPro" id="IPR002625">
    <property type="entry name" value="Smr_dom"/>
</dbReference>
<evidence type="ECO:0000313" key="2">
    <source>
        <dbReference type="EMBL" id="PWI35155.1"/>
    </source>
</evidence>
<evidence type="ECO:0000313" key="3">
    <source>
        <dbReference type="Proteomes" id="UP000245362"/>
    </source>
</evidence>
<dbReference type="Proteomes" id="UP000245362">
    <property type="component" value="Unassembled WGS sequence"/>
</dbReference>
<protein>
    <submittedName>
        <fullName evidence="2">DNA endonuclease SmrA</fullName>
    </submittedName>
</protein>
<comment type="caution">
    <text evidence="2">The sequence shown here is derived from an EMBL/GenBank/DDBJ whole genome shotgun (WGS) entry which is preliminary data.</text>
</comment>
<dbReference type="AlphaFoldDB" id="A0A2U3BEE8"/>
<dbReference type="SMART" id="SM00463">
    <property type="entry name" value="SMR"/>
    <property type="match status" value="1"/>
</dbReference>
<sequence length="193" mass="22459">MSHDDDLQLFQQMMGDVKPIKQDTAQHDKVHQVTDAQLARQEAAIWLSEEDPEYLSLDNAPMVKPEDFIEFKRDGVQDGVYRKLRLGKYPVQARLDLHRKSLEEARDEIVNFLRQCLRMDIRTVIIVHGKGERSNPPALMKSYTSAWLKQIKDVMCFHSAQRYHGGTGAVYVLLRKSAEKKLENREKHQKRMA</sequence>
<dbReference type="PROSITE" id="PS50828">
    <property type="entry name" value="SMR"/>
    <property type="match status" value="1"/>
</dbReference>
<dbReference type="NCBIfam" id="NF033154">
    <property type="entry name" value="endonuc_SmrA"/>
    <property type="match status" value="1"/>
</dbReference>
<dbReference type="SUPFAM" id="SSF160443">
    <property type="entry name" value="SMR domain-like"/>
    <property type="match status" value="1"/>
</dbReference>
<dbReference type="EMBL" id="QFWT01000001">
    <property type="protein sequence ID" value="PWI35155.1"/>
    <property type="molecule type" value="Genomic_DNA"/>
</dbReference>
<reference evidence="2 3" key="1">
    <citation type="submission" date="2018-05" db="EMBL/GenBank/DDBJ databases">
        <title>Vibrio limimaris sp. nov., isolated from marine sediment.</title>
        <authorList>
            <person name="Li C.-M."/>
        </authorList>
    </citation>
    <scope>NUCLEOTIDE SEQUENCE [LARGE SCALE GENOMIC DNA]</scope>
    <source>
        <strain evidence="2 3">E4404</strain>
    </source>
</reference>
<dbReference type="RefSeq" id="WP_109318307.1">
    <property type="nucleotide sequence ID" value="NZ_QFWT01000001.1"/>
</dbReference>